<dbReference type="EMBL" id="GHES01008383">
    <property type="protein sequence ID" value="MPA38942.1"/>
    <property type="molecule type" value="Transcribed_RNA"/>
</dbReference>
<evidence type="ECO:0000256" key="6">
    <source>
        <dbReference type="ARBA" id="ARBA00022692"/>
    </source>
</evidence>
<evidence type="ECO:0000256" key="5">
    <source>
        <dbReference type="ARBA" id="ARBA00022592"/>
    </source>
</evidence>
<dbReference type="InterPro" id="IPR004342">
    <property type="entry name" value="EXS_C"/>
</dbReference>
<proteinExistence type="inferred from homology"/>
<comment type="function">
    <text evidence="9">May transport inorganic phosphate (Pi).</text>
</comment>
<dbReference type="PANTHER" id="PTHR10783:SF124">
    <property type="entry name" value="PHOSPHATE TRANSPORTER PHO1 HOMOLOG 9"/>
    <property type="match status" value="1"/>
</dbReference>
<feature type="transmembrane region" description="Helical" evidence="11">
    <location>
        <begin position="480"/>
        <end position="501"/>
    </location>
</feature>
<dbReference type="GO" id="GO:0016036">
    <property type="term" value="P:cellular response to phosphate starvation"/>
    <property type="evidence" value="ECO:0007669"/>
    <property type="project" value="TreeGrafter"/>
</dbReference>
<dbReference type="GO" id="GO:0005886">
    <property type="term" value="C:plasma membrane"/>
    <property type="evidence" value="ECO:0007669"/>
    <property type="project" value="UniProtKB-SubCell"/>
</dbReference>
<keyword evidence="8 11" id="KW-0472">Membrane</keyword>
<keyword evidence="3" id="KW-0813">Transport</keyword>
<evidence type="ECO:0000256" key="9">
    <source>
        <dbReference type="ARBA" id="ARBA00043939"/>
    </source>
</evidence>
<protein>
    <submittedName>
        <fullName evidence="15">Putative EXS family protein isoform 1</fullName>
    </submittedName>
</protein>
<keyword evidence="6 11" id="KW-0812">Transmembrane</keyword>
<dbReference type="PROSITE" id="PS51380">
    <property type="entry name" value="EXS"/>
    <property type="match status" value="1"/>
</dbReference>
<organism evidence="15">
    <name type="scientific">Davidia involucrata</name>
    <name type="common">Dove tree</name>
    <dbReference type="NCBI Taxonomy" id="16924"/>
    <lineage>
        <taxon>Eukaryota</taxon>
        <taxon>Viridiplantae</taxon>
        <taxon>Streptophyta</taxon>
        <taxon>Embryophyta</taxon>
        <taxon>Tracheophyta</taxon>
        <taxon>Spermatophyta</taxon>
        <taxon>Magnoliopsida</taxon>
        <taxon>eudicotyledons</taxon>
        <taxon>Gunneridae</taxon>
        <taxon>Pentapetalae</taxon>
        <taxon>asterids</taxon>
        <taxon>Cornales</taxon>
        <taxon>Nyssaceae</taxon>
        <taxon>Davidia</taxon>
    </lineage>
</organism>
<comment type="similarity">
    <text evidence="2">Belongs to the SYG1 (TC 2.A.94) family.</text>
</comment>
<dbReference type="CDD" id="cd14476">
    <property type="entry name" value="SPX_PHO1_like"/>
    <property type="match status" value="1"/>
</dbReference>
<dbReference type="EMBL" id="GHES01008382">
    <property type="protein sequence ID" value="MPA38941.1"/>
    <property type="molecule type" value="Transcribed_RNA"/>
</dbReference>
<feature type="domain" description="SPX" evidence="13">
    <location>
        <begin position="1"/>
        <end position="333"/>
    </location>
</feature>
<dbReference type="PANTHER" id="PTHR10783">
    <property type="entry name" value="XENOTROPIC AND POLYTROPIC RETROVIRUS RECEPTOR 1-RELATED"/>
    <property type="match status" value="1"/>
</dbReference>
<evidence type="ECO:0000256" key="4">
    <source>
        <dbReference type="ARBA" id="ARBA00022475"/>
    </source>
</evidence>
<evidence type="ECO:0000313" key="15">
    <source>
        <dbReference type="EMBL" id="MPA38942.1"/>
    </source>
</evidence>
<sequence length="801" mass="92380">MKFGKEFTSQMVQEWQEAYMDYHKLKTILKDILHFQQQNATSSTIAATPKGTLKRRVSLYRAFSGLTSRFNSPRGSPKVVNEDEVILVSAEQQEGSEEGCYRTRFLMSSDAGGEYELVFFRRLDDEFNKVVKFYRAKVEDVVKEAEELNKQMDALIALRIKVDNPVLGLQGAKVTNLATNGSSSNLASNPPTITGRKPTGMLHMDAIQEVEMCSEGNLEDESSHHKKSNKDKPNIVGFRPASLEVLDHVKINVTAETPVSTLKNVLNNSKSDLSFSKEEMRKAEERMRQAFIVFYHKLPLLKSYCFLNQLAFSKIMKKYDKITSRNASKAYLQMVDKSYLGSSDEVTRLIERVEATFIKHFSNGNRRKGMRTLRPTAKRERHRITFFMGFFFGCSIALVVAIIVLKGGRDHLLKSKNREQYANTEKEKNWEQYMTNVFPLYSLFGFIVLHMLMYSGNIYFWRRFRVNYSFIFGFKQGTELGFREVLLLSSGLAMLTLAGVLSNLKMDLDSATDSFKVVPELVPLGLVTVVLLITFCPFNIIYRSSRFFLIRCAFHCHCAPLYKDTLPDFFLADQLTSQMFAFRSLEFYICYYGSGEFEKRTNNCQNNTTYKIFNIIVTVFPFWIRSLQCLRHLLEEGESTHAYNGIKYFSAIVALAMRRNHDLKWAKGMTWKIIATAFSGVATITGTYWDIVIDWGLLRRNSKNPWLRDKLLVSNKSVYFVAIVLNVILRLVWMQWVLGFHETSFLHRTAFTAIVACLEIIRRGIWNFFRLENEHLNNVGKYRAFKSVPLPFNYDDEDKGV</sequence>
<reference evidence="15" key="1">
    <citation type="submission" date="2019-08" db="EMBL/GenBank/DDBJ databases">
        <title>Reference gene set and small RNA set construction with multiple tissues from Davidia involucrata Baill.</title>
        <authorList>
            <person name="Yang H."/>
            <person name="Zhou C."/>
            <person name="Li G."/>
            <person name="Wang J."/>
            <person name="Gao P."/>
            <person name="Wang M."/>
            <person name="Wang R."/>
            <person name="Zhao Y."/>
        </authorList>
    </citation>
    <scope>NUCLEOTIDE SEQUENCE</scope>
    <source>
        <tissue evidence="15">Mixed with DoveR01_LX</tissue>
    </source>
</reference>
<dbReference type="PROSITE" id="PS51382">
    <property type="entry name" value="SPX"/>
    <property type="match status" value="1"/>
</dbReference>
<comment type="subcellular location">
    <subcellularLocation>
        <location evidence="1">Cell membrane</location>
        <topology evidence="1">Multi-pass membrane protein</topology>
    </subcellularLocation>
</comment>
<name>A0A5B6Z452_DAVIN</name>
<evidence type="ECO:0000256" key="11">
    <source>
        <dbReference type="SAM" id="Phobius"/>
    </source>
</evidence>
<dbReference type="Pfam" id="PF03105">
    <property type="entry name" value="SPX"/>
    <property type="match status" value="1"/>
</dbReference>
<feature type="transmembrane region" description="Helical" evidence="11">
    <location>
        <begin position="673"/>
        <end position="697"/>
    </location>
</feature>
<feature type="transmembrane region" description="Helical" evidence="11">
    <location>
        <begin position="438"/>
        <end position="460"/>
    </location>
</feature>
<evidence type="ECO:0000259" key="12">
    <source>
        <dbReference type="PROSITE" id="PS51380"/>
    </source>
</evidence>
<keyword evidence="5" id="KW-0592">Phosphate transport</keyword>
<dbReference type="GO" id="GO:0006817">
    <property type="term" value="P:phosphate ion transport"/>
    <property type="evidence" value="ECO:0007669"/>
    <property type="project" value="UniProtKB-KW"/>
</dbReference>
<feature type="domain" description="EXS" evidence="12">
    <location>
        <begin position="605"/>
        <end position="801"/>
    </location>
</feature>
<keyword evidence="10" id="KW-0175">Coiled coil</keyword>
<feature type="transmembrane region" description="Helical" evidence="11">
    <location>
        <begin position="521"/>
        <end position="542"/>
    </location>
</feature>
<keyword evidence="7 11" id="KW-1133">Transmembrane helix</keyword>
<evidence type="ECO:0000256" key="3">
    <source>
        <dbReference type="ARBA" id="ARBA00022448"/>
    </source>
</evidence>
<evidence type="ECO:0000256" key="2">
    <source>
        <dbReference type="ARBA" id="ARBA00009665"/>
    </source>
</evidence>
<evidence type="ECO:0000256" key="8">
    <source>
        <dbReference type="ARBA" id="ARBA00023136"/>
    </source>
</evidence>
<feature type="transmembrane region" description="Helical" evidence="11">
    <location>
        <begin position="718"/>
        <end position="738"/>
    </location>
</feature>
<keyword evidence="4" id="KW-1003">Cell membrane</keyword>
<dbReference type="AlphaFoldDB" id="A0A5B6Z452"/>
<dbReference type="GO" id="GO:0000822">
    <property type="term" value="F:inositol hexakisphosphate binding"/>
    <property type="evidence" value="ECO:0007669"/>
    <property type="project" value="TreeGrafter"/>
</dbReference>
<gene>
    <name evidence="14" type="ORF">Din_008382</name>
    <name evidence="15" type="ORF">Din_008383</name>
</gene>
<evidence type="ECO:0000256" key="1">
    <source>
        <dbReference type="ARBA" id="ARBA00004651"/>
    </source>
</evidence>
<evidence type="ECO:0000256" key="10">
    <source>
        <dbReference type="SAM" id="Coils"/>
    </source>
</evidence>
<feature type="coiled-coil region" evidence="10">
    <location>
        <begin position="131"/>
        <end position="158"/>
    </location>
</feature>
<dbReference type="InterPro" id="IPR034092">
    <property type="entry name" value="PHO1_SPX"/>
</dbReference>
<dbReference type="GO" id="GO:0005802">
    <property type="term" value="C:trans-Golgi network"/>
    <property type="evidence" value="ECO:0007669"/>
    <property type="project" value="TreeGrafter"/>
</dbReference>
<dbReference type="InterPro" id="IPR004331">
    <property type="entry name" value="SPX_dom"/>
</dbReference>
<evidence type="ECO:0000256" key="7">
    <source>
        <dbReference type="ARBA" id="ARBA00022989"/>
    </source>
</evidence>
<evidence type="ECO:0000313" key="14">
    <source>
        <dbReference type="EMBL" id="MPA38941.1"/>
    </source>
</evidence>
<dbReference type="Pfam" id="PF03124">
    <property type="entry name" value="EXS"/>
    <property type="match status" value="1"/>
</dbReference>
<feature type="transmembrane region" description="Helical" evidence="11">
    <location>
        <begin position="384"/>
        <end position="405"/>
    </location>
</feature>
<accession>A0A5B6Z452</accession>
<evidence type="ECO:0000259" key="13">
    <source>
        <dbReference type="PROSITE" id="PS51382"/>
    </source>
</evidence>